<dbReference type="OMA" id="RCCLLHE"/>
<feature type="coiled-coil region" evidence="3">
    <location>
        <begin position="103"/>
        <end position="135"/>
    </location>
</feature>
<dbReference type="PaxDb" id="2903-EOD29692"/>
<dbReference type="Proteomes" id="UP000013827">
    <property type="component" value="Unassembled WGS sequence"/>
</dbReference>
<dbReference type="HOGENOM" id="CLU_1398703_0_0_1"/>
<evidence type="ECO:0000256" key="3">
    <source>
        <dbReference type="SAM" id="Coils"/>
    </source>
</evidence>
<dbReference type="STRING" id="2903.R1D3Q7"/>
<dbReference type="GeneID" id="17274971"/>
<dbReference type="eggNOG" id="KOG3335">
    <property type="taxonomic scope" value="Eukaryota"/>
</dbReference>
<dbReference type="PANTHER" id="PTHR12499:SF0">
    <property type="entry name" value="OPTIC ATROPHY 3 PROTEIN"/>
    <property type="match status" value="1"/>
</dbReference>
<proteinExistence type="inferred from homology"/>
<dbReference type="PANTHER" id="PTHR12499">
    <property type="entry name" value="OPTIC ATROPHY 3 PROTEIN OPA3"/>
    <property type="match status" value="1"/>
</dbReference>
<keyword evidence="2 3" id="KW-0175">Coiled coil</keyword>
<dbReference type="KEGG" id="ehx:EMIHUDRAFT_233579"/>
<dbReference type="AlphaFoldDB" id="A0A0D3K1Q7"/>
<name>A0A0D3K1Q7_EMIH1</name>
<evidence type="ECO:0000313" key="5">
    <source>
        <dbReference type="Proteomes" id="UP000013827"/>
    </source>
</evidence>
<reference evidence="4" key="2">
    <citation type="submission" date="2024-10" db="UniProtKB">
        <authorList>
            <consortium name="EnsemblProtists"/>
        </authorList>
    </citation>
    <scope>IDENTIFICATION</scope>
</reference>
<evidence type="ECO:0000313" key="4">
    <source>
        <dbReference type="EnsemblProtists" id="EOD29692"/>
    </source>
</evidence>
<accession>A0A0D3K1Q7</accession>
<keyword evidence="5" id="KW-1185">Reference proteome</keyword>
<dbReference type="InterPro" id="IPR010754">
    <property type="entry name" value="OPA3-like"/>
</dbReference>
<dbReference type="RefSeq" id="XP_005782121.1">
    <property type="nucleotide sequence ID" value="XM_005782064.1"/>
</dbReference>
<dbReference type="EnsemblProtists" id="EOD29692">
    <property type="protein sequence ID" value="EOD29692"/>
    <property type="gene ID" value="EMIHUDRAFT_233579"/>
</dbReference>
<comment type="similarity">
    <text evidence="1">Belongs to the OPA3 family.</text>
</comment>
<evidence type="ECO:0000256" key="2">
    <source>
        <dbReference type="ARBA" id="ARBA00023054"/>
    </source>
</evidence>
<dbReference type="GO" id="GO:0019216">
    <property type="term" value="P:regulation of lipid metabolic process"/>
    <property type="evidence" value="ECO:0007669"/>
    <property type="project" value="TreeGrafter"/>
</dbReference>
<reference evidence="5" key="1">
    <citation type="journal article" date="2013" name="Nature">
        <title>Pan genome of the phytoplankton Emiliania underpins its global distribution.</title>
        <authorList>
            <person name="Read B.A."/>
            <person name="Kegel J."/>
            <person name="Klute M.J."/>
            <person name="Kuo A."/>
            <person name="Lefebvre S.C."/>
            <person name="Maumus F."/>
            <person name="Mayer C."/>
            <person name="Miller J."/>
            <person name="Monier A."/>
            <person name="Salamov A."/>
            <person name="Young J."/>
            <person name="Aguilar M."/>
            <person name="Claverie J.M."/>
            <person name="Frickenhaus S."/>
            <person name="Gonzalez K."/>
            <person name="Herman E.K."/>
            <person name="Lin Y.C."/>
            <person name="Napier J."/>
            <person name="Ogata H."/>
            <person name="Sarno A.F."/>
            <person name="Shmutz J."/>
            <person name="Schroeder D."/>
            <person name="de Vargas C."/>
            <person name="Verret F."/>
            <person name="von Dassow P."/>
            <person name="Valentin K."/>
            <person name="Van de Peer Y."/>
            <person name="Wheeler G."/>
            <person name="Dacks J.B."/>
            <person name="Delwiche C.F."/>
            <person name="Dyhrman S.T."/>
            <person name="Glockner G."/>
            <person name="John U."/>
            <person name="Richards T."/>
            <person name="Worden A.Z."/>
            <person name="Zhang X."/>
            <person name="Grigoriev I.V."/>
            <person name="Allen A.E."/>
            <person name="Bidle K."/>
            <person name="Borodovsky M."/>
            <person name="Bowler C."/>
            <person name="Brownlee C."/>
            <person name="Cock J.M."/>
            <person name="Elias M."/>
            <person name="Gladyshev V.N."/>
            <person name="Groth M."/>
            <person name="Guda C."/>
            <person name="Hadaegh A."/>
            <person name="Iglesias-Rodriguez M.D."/>
            <person name="Jenkins J."/>
            <person name="Jones B.M."/>
            <person name="Lawson T."/>
            <person name="Leese F."/>
            <person name="Lindquist E."/>
            <person name="Lobanov A."/>
            <person name="Lomsadze A."/>
            <person name="Malik S.B."/>
            <person name="Marsh M.E."/>
            <person name="Mackinder L."/>
            <person name="Mock T."/>
            <person name="Mueller-Roeber B."/>
            <person name="Pagarete A."/>
            <person name="Parker M."/>
            <person name="Probert I."/>
            <person name="Quesneville H."/>
            <person name="Raines C."/>
            <person name="Rensing S.A."/>
            <person name="Riano-Pachon D.M."/>
            <person name="Richier S."/>
            <person name="Rokitta S."/>
            <person name="Shiraiwa Y."/>
            <person name="Soanes D.M."/>
            <person name="van der Giezen M."/>
            <person name="Wahlund T.M."/>
            <person name="Williams B."/>
            <person name="Wilson W."/>
            <person name="Wolfe G."/>
            <person name="Wurch L.L."/>
        </authorList>
    </citation>
    <scope>NUCLEOTIDE SEQUENCE</scope>
</reference>
<sequence length="195" mass="21638">MVVAAAGVPFLKLAFLAVKQLSKPIANRAKAAARNSDAFRGIVVAVGRQIHQLQIQLTRLAEGKVSLAHITPLREQAAVDRGAEFVSEMVIYSVAASTIVYEYQQSASEKKRKEAEAAAEEERRLEANKALEQRQCEQLDMLNKRITLLDEQLWALRQAQAAHRAAERARGERAAAQGWWRWFGSSSNVNEKGEG</sequence>
<evidence type="ECO:0000256" key="1">
    <source>
        <dbReference type="ARBA" id="ARBA00007584"/>
    </source>
</evidence>
<dbReference type="GO" id="GO:0005739">
    <property type="term" value="C:mitochondrion"/>
    <property type="evidence" value="ECO:0007669"/>
    <property type="project" value="TreeGrafter"/>
</dbReference>
<organism evidence="4 5">
    <name type="scientific">Emiliania huxleyi (strain CCMP1516)</name>
    <dbReference type="NCBI Taxonomy" id="280463"/>
    <lineage>
        <taxon>Eukaryota</taxon>
        <taxon>Haptista</taxon>
        <taxon>Haptophyta</taxon>
        <taxon>Prymnesiophyceae</taxon>
        <taxon>Isochrysidales</taxon>
        <taxon>Noelaerhabdaceae</taxon>
        <taxon>Emiliania</taxon>
    </lineage>
</organism>
<dbReference type="Pfam" id="PF07047">
    <property type="entry name" value="OPA3"/>
    <property type="match status" value="1"/>
</dbReference>
<protein>
    <submittedName>
        <fullName evidence="4">Uncharacterized protein</fullName>
    </submittedName>
</protein>